<reference evidence="1 2" key="1">
    <citation type="submission" date="2016-04" db="EMBL/GenBank/DDBJ databases">
        <title>Complete genome sequence of Bacillus oceanisediminis strain 2691.</title>
        <authorList>
            <person name="Jeong H."/>
            <person name="Kim H.J."/>
            <person name="Lee D.-W."/>
        </authorList>
    </citation>
    <scope>NUCLEOTIDE SEQUENCE [LARGE SCALE GENOMIC DNA]</scope>
    <source>
        <strain evidence="1 2">2691</strain>
    </source>
</reference>
<gene>
    <name evidence="1" type="ORF">A361_06435</name>
</gene>
<dbReference type="Proteomes" id="UP000077856">
    <property type="component" value="Chromosome"/>
</dbReference>
<proteinExistence type="predicted"/>
<dbReference type="RefSeq" id="WP_019381369.1">
    <property type="nucleotide sequence ID" value="NZ_CP015506.1"/>
</dbReference>
<dbReference type="KEGG" id="bon:A361_06435"/>
<dbReference type="EMBL" id="CP015506">
    <property type="protein sequence ID" value="AND38758.1"/>
    <property type="molecule type" value="Genomic_DNA"/>
</dbReference>
<evidence type="ECO:0000313" key="1">
    <source>
        <dbReference type="EMBL" id="AND38758.1"/>
    </source>
</evidence>
<dbReference type="AlphaFoldDB" id="A0A160M9F6"/>
<protein>
    <submittedName>
        <fullName evidence="1">Uncharacterized protein</fullName>
    </submittedName>
</protein>
<dbReference type="STRING" id="1196031.A361_06435"/>
<dbReference type="eggNOG" id="ENOG5030D2K">
    <property type="taxonomic scope" value="Bacteria"/>
</dbReference>
<name>A0A160M9F6_9BACI</name>
<organism evidence="1 2">
    <name type="scientific">Cytobacillus oceanisediminis 2691</name>
    <dbReference type="NCBI Taxonomy" id="1196031"/>
    <lineage>
        <taxon>Bacteria</taxon>
        <taxon>Bacillati</taxon>
        <taxon>Bacillota</taxon>
        <taxon>Bacilli</taxon>
        <taxon>Bacillales</taxon>
        <taxon>Bacillaceae</taxon>
        <taxon>Cytobacillus</taxon>
    </lineage>
</organism>
<sequence length="77" mass="8514">MYKFNKTEWDGVTMADKKNVKTPNKDLNIGANVSLNGLVTAVFDNMVHVQIGAKIVTVHVKDLYSGLNNPLLKNQQA</sequence>
<evidence type="ECO:0000313" key="2">
    <source>
        <dbReference type="Proteomes" id="UP000077856"/>
    </source>
</evidence>
<accession>A0A160M9F6</accession>